<proteinExistence type="predicted"/>
<dbReference type="EMBL" id="FBWH01000037">
    <property type="protein sequence ID" value="CUX48369.1"/>
    <property type="molecule type" value="Genomic_DNA"/>
</dbReference>
<keyword evidence="2" id="KW-1185">Reference proteome</keyword>
<name>A0ABM9VJ72_9HYPH</name>
<dbReference type="Proteomes" id="UP000191812">
    <property type="component" value="Unassembled WGS sequence"/>
</dbReference>
<protein>
    <submittedName>
        <fullName evidence="1">Uncharacterized protein</fullName>
    </submittedName>
</protein>
<evidence type="ECO:0000313" key="1">
    <source>
        <dbReference type="EMBL" id="CUX48369.1"/>
    </source>
</evidence>
<accession>A0ABM9VJ72</accession>
<comment type="caution">
    <text evidence="1">The sequence shown here is derived from an EMBL/GenBank/DDBJ whole genome shotgun (WGS) entry which is preliminary data.</text>
</comment>
<sequence>MVGMHQQPALRMNKEGFVRSAFEIDRDAMRMAHHHVVGGGLARAVDGLHGHGEVILLQHLAANDGERHAERAVIPIGFEVVAADRDAGGVEAGACQPARFGECQDIRPITALDLQHDCGFGAFGLPVPVLRMDELSVARNLRHHEDACAAIRHEIVQPLFTPAGKLQDFGARVDEQDGRQLRADRLGDTAHFLDILRTVFFDRTGEAVDNRFEVAGLEARGPDLVLVMLYTLADAVARLFSILLTALEWRTRNFDERAGERKSHDSRSSPIE</sequence>
<evidence type="ECO:0000313" key="2">
    <source>
        <dbReference type="Proteomes" id="UP000191812"/>
    </source>
</evidence>
<gene>
    <name evidence="1" type="ORF">AGR13a_Lc110032</name>
</gene>
<reference evidence="1 2" key="1">
    <citation type="submission" date="2016-01" db="EMBL/GenBank/DDBJ databases">
        <authorList>
            <person name="Regsiter A."/>
            <person name="william w."/>
        </authorList>
    </citation>
    <scope>NUCLEOTIDE SEQUENCE [LARGE SCALE GENOMIC DNA]</scope>
    <source>
        <strain evidence="1 2">CFBP 6927</strain>
    </source>
</reference>
<organism evidence="1 2">
    <name type="scientific">Agrobacterium genomosp. 13 str. CFBP 6927</name>
    <dbReference type="NCBI Taxonomy" id="1183428"/>
    <lineage>
        <taxon>Bacteria</taxon>
        <taxon>Pseudomonadati</taxon>
        <taxon>Pseudomonadota</taxon>
        <taxon>Alphaproteobacteria</taxon>
        <taxon>Hyphomicrobiales</taxon>
        <taxon>Rhizobiaceae</taxon>
        <taxon>Rhizobium/Agrobacterium group</taxon>
        <taxon>Agrobacterium</taxon>
        <taxon>Agrobacterium tumefaciens complex</taxon>
    </lineage>
</organism>